<evidence type="ECO:0000313" key="1">
    <source>
        <dbReference type="EMBL" id="KAE8076776.1"/>
    </source>
</evidence>
<proteinExistence type="predicted"/>
<sequence length="115" mass="12032">MNHVIVGLDRRGFAVVTVASRAPVSAEEEGVACSSVGVECWGRQKEKDRAIKEHTAAASAWAPDPMTAPSIKIVYGLKYSGLAIIGVRRKAIGVADLGPTLGFLGVQTGIGWVSV</sequence>
<evidence type="ECO:0000313" key="2">
    <source>
        <dbReference type="Proteomes" id="UP000327013"/>
    </source>
</evidence>
<keyword evidence="2" id="KW-1185">Reference proteome</keyword>
<organism evidence="1 2">
    <name type="scientific">Carpinus fangiana</name>
    <dbReference type="NCBI Taxonomy" id="176857"/>
    <lineage>
        <taxon>Eukaryota</taxon>
        <taxon>Viridiplantae</taxon>
        <taxon>Streptophyta</taxon>
        <taxon>Embryophyta</taxon>
        <taxon>Tracheophyta</taxon>
        <taxon>Spermatophyta</taxon>
        <taxon>Magnoliopsida</taxon>
        <taxon>eudicotyledons</taxon>
        <taxon>Gunneridae</taxon>
        <taxon>Pentapetalae</taxon>
        <taxon>rosids</taxon>
        <taxon>fabids</taxon>
        <taxon>Fagales</taxon>
        <taxon>Betulaceae</taxon>
        <taxon>Carpinus</taxon>
    </lineage>
</organism>
<dbReference type="EMBL" id="CM017326">
    <property type="protein sequence ID" value="KAE8076776.1"/>
    <property type="molecule type" value="Genomic_DNA"/>
</dbReference>
<name>A0A5N6REI5_9ROSI</name>
<protein>
    <submittedName>
        <fullName evidence="1">Uncharacterized protein</fullName>
    </submittedName>
</protein>
<dbReference type="Proteomes" id="UP000327013">
    <property type="component" value="Chromosome 6"/>
</dbReference>
<dbReference type="AlphaFoldDB" id="A0A5N6REI5"/>
<accession>A0A5N6REI5</accession>
<gene>
    <name evidence="1" type="ORF">FH972_015403</name>
</gene>
<reference evidence="1 2" key="1">
    <citation type="submission" date="2019-06" db="EMBL/GenBank/DDBJ databases">
        <title>A chromosomal-level reference genome of Carpinus fangiana (Coryloideae, Betulaceae).</title>
        <authorList>
            <person name="Yang X."/>
            <person name="Wang Z."/>
            <person name="Zhang L."/>
            <person name="Hao G."/>
            <person name="Liu J."/>
            <person name="Yang Y."/>
        </authorList>
    </citation>
    <scope>NUCLEOTIDE SEQUENCE [LARGE SCALE GENOMIC DNA]</scope>
    <source>
        <strain evidence="1">Cfa_2016G</strain>
        <tissue evidence="1">Leaf</tissue>
    </source>
</reference>